<feature type="transmembrane region" description="Helical" evidence="6">
    <location>
        <begin position="7"/>
        <end position="26"/>
    </location>
</feature>
<name>A0A6N6NSJ0_9ACTN</name>
<feature type="transmembrane region" description="Helical" evidence="6">
    <location>
        <begin position="251"/>
        <end position="268"/>
    </location>
</feature>
<dbReference type="InterPro" id="IPR002781">
    <property type="entry name" value="TM_pro_TauE-like"/>
</dbReference>
<organism evidence="8 9">
    <name type="scientific">Ellagibacter isourolithinifaciens</name>
    <dbReference type="NCBI Taxonomy" id="2137581"/>
    <lineage>
        <taxon>Bacteria</taxon>
        <taxon>Bacillati</taxon>
        <taxon>Actinomycetota</taxon>
        <taxon>Coriobacteriia</taxon>
        <taxon>Eggerthellales</taxon>
        <taxon>Eggerthellaceae</taxon>
        <taxon>Ellagibacter</taxon>
    </lineage>
</organism>
<dbReference type="PANTHER" id="PTHR43701">
    <property type="entry name" value="MEMBRANE TRANSPORTER PROTEIN MJ0441-RELATED"/>
    <property type="match status" value="1"/>
</dbReference>
<dbReference type="Pfam" id="PF01925">
    <property type="entry name" value="TauE"/>
    <property type="match status" value="1"/>
</dbReference>
<dbReference type="GO" id="GO:0005886">
    <property type="term" value="C:plasma membrane"/>
    <property type="evidence" value="ECO:0007669"/>
    <property type="project" value="UniProtKB-SubCell"/>
</dbReference>
<keyword evidence="5 6" id="KW-0472">Membrane</keyword>
<feature type="transmembrane region" description="Helical" evidence="6">
    <location>
        <begin position="280"/>
        <end position="300"/>
    </location>
</feature>
<dbReference type="PANTHER" id="PTHR43701:SF5">
    <property type="entry name" value="MEMBRANE TRANSPORTER PROTEIN-RELATED"/>
    <property type="match status" value="1"/>
</dbReference>
<protein>
    <recommendedName>
        <fullName evidence="6">Probable membrane transporter protein</fullName>
    </recommendedName>
</protein>
<feature type="transmembrane region" description="Helical" evidence="6">
    <location>
        <begin position="101"/>
        <end position="119"/>
    </location>
</feature>
<evidence type="ECO:0000313" key="9">
    <source>
        <dbReference type="Proteomes" id="UP000468668"/>
    </source>
</evidence>
<feature type="transmembrane region" description="Helical" evidence="6">
    <location>
        <begin position="72"/>
        <end position="95"/>
    </location>
</feature>
<evidence type="ECO:0000256" key="5">
    <source>
        <dbReference type="ARBA" id="ARBA00023136"/>
    </source>
</evidence>
<dbReference type="Proteomes" id="UP000468668">
    <property type="component" value="Unassembled WGS sequence"/>
</dbReference>
<comment type="caution">
    <text evidence="8">The sequence shown here is derived from an EMBL/GenBank/DDBJ whole genome shotgun (WGS) entry which is preliminary data.</text>
</comment>
<comment type="similarity">
    <text evidence="2 6">Belongs to the 4-toluene sulfonate uptake permease (TSUP) (TC 2.A.102) family.</text>
</comment>
<gene>
    <name evidence="8" type="ORF">F8C90_04000</name>
</gene>
<feature type="transmembrane region" description="Helical" evidence="6">
    <location>
        <begin position="306"/>
        <end position="324"/>
    </location>
</feature>
<evidence type="ECO:0000256" key="7">
    <source>
        <dbReference type="SAM" id="MobiDB-lite"/>
    </source>
</evidence>
<feature type="transmembrane region" description="Helical" evidence="6">
    <location>
        <begin position="216"/>
        <end position="245"/>
    </location>
</feature>
<sequence>MEVLVHFVAPALVGVLIGIASGLLGIGGGTVMVPIFRLAFGMSATMSTATSLFAIIPTSISGAISHVKGKTCIPALGIAAGLGGACLSPVGVWLAQLSPDWLVMLAAALIIGYSAINMFKKAFKLRPAGQPAEGADAAASPSTQSSGAPEGSRTEVRVASATARISGTGETLADSSATSDSSSATPSLTSLGEPAVSAPTADDSSLSRKQLLQGAAIGLVAGLASGYVGVGGGFIMVPLMLSIIGIPMRKASGTSLIAVMILAIPGVIEQGIIRNINYLAGIAIVIGTIPGAVIGARLVTKVPERTLRLLFGCFLIVAAVMLVLNEVGIFG</sequence>
<feature type="compositionally biased region" description="Low complexity" evidence="7">
    <location>
        <begin position="171"/>
        <end position="191"/>
    </location>
</feature>
<evidence type="ECO:0000256" key="2">
    <source>
        <dbReference type="ARBA" id="ARBA00009142"/>
    </source>
</evidence>
<evidence type="ECO:0000256" key="1">
    <source>
        <dbReference type="ARBA" id="ARBA00004141"/>
    </source>
</evidence>
<dbReference type="OrthoDB" id="528320at2"/>
<feature type="region of interest" description="Disordered" evidence="7">
    <location>
        <begin position="133"/>
        <end position="202"/>
    </location>
</feature>
<keyword evidence="6" id="KW-1003">Cell membrane</keyword>
<keyword evidence="9" id="KW-1185">Reference proteome</keyword>
<reference evidence="8 9" key="1">
    <citation type="submission" date="2019-09" db="EMBL/GenBank/DDBJ databases">
        <title>Whole genome shotgun sequencing (WGS) of Ellagibacter isourolithinifaciens DSM 104140(T) and Adlercreutzia muris DSM 29508(T).</title>
        <authorList>
            <person name="Stoll D.A."/>
            <person name="Danylec N."/>
            <person name="Huch M."/>
        </authorList>
    </citation>
    <scope>NUCLEOTIDE SEQUENCE [LARGE SCALE GENOMIC DNA]</scope>
    <source>
        <strain evidence="8 9">DSM 104140</strain>
    </source>
</reference>
<feature type="transmembrane region" description="Helical" evidence="6">
    <location>
        <begin position="38"/>
        <end position="60"/>
    </location>
</feature>
<comment type="subcellular location">
    <subcellularLocation>
        <location evidence="6">Cell membrane</location>
        <topology evidence="6">Multi-pass membrane protein</topology>
    </subcellularLocation>
    <subcellularLocation>
        <location evidence="1">Membrane</location>
        <topology evidence="1">Multi-pass membrane protein</topology>
    </subcellularLocation>
</comment>
<evidence type="ECO:0000256" key="3">
    <source>
        <dbReference type="ARBA" id="ARBA00022692"/>
    </source>
</evidence>
<keyword evidence="3 6" id="KW-0812">Transmembrane</keyword>
<dbReference type="InterPro" id="IPR051598">
    <property type="entry name" value="TSUP/Inactive_protease-like"/>
</dbReference>
<evidence type="ECO:0000313" key="8">
    <source>
        <dbReference type="EMBL" id="KAB1641359.1"/>
    </source>
</evidence>
<keyword evidence="4 6" id="KW-1133">Transmembrane helix</keyword>
<evidence type="ECO:0000256" key="4">
    <source>
        <dbReference type="ARBA" id="ARBA00022989"/>
    </source>
</evidence>
<dbReference type="AlphaFoldDB" id="A0A6N6NSJ0"/>
<dbReference type="EMBL" id="WAJR01000006">
    <property type="protein sequence ID" value="KAB1641359.1"/>
    <property type="molecule type" value="Genomic_DNA"/>
</dbReference>
<accession>A0A6N6NSJ0</accession>
<proteinExistence type="inferred from homology"/>
<feature type="compositionally biased region" description="Low complexity" evidence="7">
    <location>
        <begin position="133"/>
        <end position="142"/>
    </location>
</feature>
<evidence type="ECO:0000256" key="6">
    <source>
        <dbReference type="RuleBase" id="RU363041"/>
    </source>
</evidence>